<keyword evidence="2" id="KW-0472">Membrane</keyword>
<feature type="domain" description="EamA" evidence="3">
    <location>
        <begin position="194"/>
        <end position="317"/>
    </location>
</feature>
<dbReference type="Proteomes" id="UP000183208">
    <property type="component" value="Unassembled WGS sequence"/>
</dbReference>
<sequence length="343" mass="36415">MTPPPAAAARLDSAELPLPEKKSAAPEAALPKAPLKPRVPGAPARADHPFKGIALILTSTIFLGTSDVTAKYLSATLPSIEITWIRFLTFALIMVPAMVPGSPLFALQTNRLSLHLLRGLGILGSSLFFISGLRFLPIAEASATGFVAPLLVTALSIVFLGESVGLRRWIATGVGLIGVIIILRPGTGAFHPAAFFPLVSALCWACTLIITRMMSGTERAITVMAYSSMVGLVLLSGLVSSVWVTPTWHDIAFGIFIGVASTLGQWIVVLAFRYADASVLAPFSYTQLLWVSILGFLVFGEVPDVWTVTGAAFIVASGLYTAHRERVRRSQLLAVPAEPSPNA</sequence>
<feature type="transmembrane region" description="Helical" evidence="2">
    <location>
        <begin position="53"/>
        <end position="73"/>
    </location>
</feature>
<dbReference type="PANTHER" id="PTHR22911">
    <property type="entry name" value="ACYL-MALONYL CONDENSING ENZYME-RELATED"/>
    <property type="match status" value="1"/>
</dbReference>
<name>A0A1H5EZP1_9BRAD</name>
<evidence type="ECO:0000256" key="2">
    <source>
        <dbReference type="SAM" id="Phobius"/>
    </source>
</evidence>
<evidence type="ECO:0000256" key="1">
    <source>
        <dbReference type="SAM" id="MobiDB-lite"/>
    </source>
</evidence>
<dbReference type="EMBL" id="FNTI01000001">
    <property type="protein sequence ID" value="SED96398.1"/>
    <property type="molecule type" value="Genomic_DNA"/>
</dbReference>
<feature type="transmembrane region" description="Helical" evidence="2">
    <location>
        <begin position="85"/>
        <end position="107"/>
    </location>
</feature>
<dbReference type="InterPro" id="IPR000620">
    <property type="entry name" value="EamA_dom"/>
</dbReference>
<dbReference type="AlphaFoldDB" id="A0A1H5EZP1"/>
<protein>
    <submittedName>
        <fullName evidence="4">Permease of the drug/metabolite transporter (DMT) superfamily</fullName>
    </submittedName>
</protein>
<feature type="transmembrane region" description="Helical" evidence="2">
    <location>
        <begin position="143"/>
        <end position="161"/>
    </location>
</feature>
<evidence type="ECO:0000313" key="5">
    <source>
        <dbReference type="Proteomes" id="UP000183208"/>
    </source>
</evidence>
<feature type="region of interest" description="Disordered" evidence="1">
    <location>
        <begin position="1"/>
        <end position="42"/>
    </location>
</feature>
<proteinExistence type="predicted"/>
<dbReference type="PANTHER" id="PTHR22911:SF103">
    <property type="entry name" value="BLR2811 PROTEIN"/>
    <property type="match status" value="1"/>
</dbReference>
<feature type="transmembrane region" description="Helical" evidence="2">
    <location>
        <begin position="279"/>
        <end position="299"/>
    </location>
</feature>
<feature type="transmembrane region" description="Helical" evidence="2">
    <location>
        <begin position="223"/>
        <end position="245"/>
    </location>
</feature>
<evidence type="ECO:0000313" key="4">
    <source>
        <dbReference type="EMBL" id="SED96398.1"/>
    </source>
</evidence>
<feature type="transmembrane region" description="Helical" evidence="2">
    <location>
        <begin position="119"/>
        <end position="137"/>
    </location>
</feature>
<gene>
    <name evidence="4" type="ORF">SAMN05444171_5806</name>
</gene>
<dbReference type="Pfam" id="PF00892">
    <property type="entry name" value="EamA"/>
    <property type="match status" value="2"/>
</dbReference>
<feature type="transmembrane region" description="Helical" evidence="2">
    <location>
        <begin position="193"/>
        <end position="211"/>
    </location>
</feature>
<feature type="transmembrane region" description="Helical" evidence="2">
    <location>
        <begin position="251"/>
        <end position="272"/>
    </location>
</feature>
<dbReference type="SUPFAM" id="SSF103481">
    <property type="entry name" value="Multidrug resistance efflux transporter EmrE"/>
    <property type="match status" value="2"/>
</dbReference>
<dbReference type="OrthoDB" id="9815809at2"/>
<feature type="domain" description="EamA" evidence="3">
    <location>
        <begin position="51"/>
        <end position="183"/>
    </location>
</feature>
<reference evidence="4 5" key="1">
    <citation type="submission" date="2016-10" db="EMBL/GenBank/DDBJ databases">
        <authorList>
            <person name="de Groot N.N."/>
        </authorList>
    </citation>
    <scope>NUCLEOTIDE SEQUENCE [LARGE SCALE GENOMIC DNA]</scope>
    <source>
        <strain evidence="4 5">GAS522</strain>
    </source>
</reference>
<dbReference type="GO" id="GO:0016020">
    <property type="term" value="C:membrane"/>
    <property type="evidence" value="ECO:0007669"/>
    <property type="project" value="InterPro"/>
</dbReference>
<feature type="transmembrane region" description="Helical" evidence="2">
    <location>
        <begin position="168"/>
        <end position="187"/>
    </location>
</feature>
<accession>A0A1H5EZP1</accession>
<keyword evidence="2" id="KW-1133">Transmembrane helix</keyword>
<evidence type="ECO:0000259" key="3">
    <source>
        <dbReference type="Pfam" id="PF00892"/>
    </source>
</evidence>
<keyword evidence="2" id="KW-0812">Transmembrane</keyword>
<organism evidence="4 5">
    <name type="scientific">Bradyrhizobium lablabi</name>
    <dbReference type="NCBI Taxonomy" id="722472"/>
    <lineage>
        <taxon>Bacteria</taxon>
        <taxon>Pseudomonadati</taxon>
        <taxon>Pseudomonadota</taxon>
        <taxon>Alphaproteobacteria</taxon>
        <taxon>Hyphomicrobiales</taxon>
        <taxon>Nitrobacteraceae</taxon>
        <taxon>Bradyrhizobium</taxon>
    </lineage>
</organism>
<dbReference type="InterPro" id="IPR037185">
    <property type="entry name" value="EmrE-like"/>
</dbReference>
<feature type="transmembrane region" description="Helical" evidence="2">
    <location>
        <begin position="305"/>
        <end position="322"/>
    </location>
</feature>